<keyword evidence="1" id="KW-0472">Membrane</keyword>
<reference evidence="2 3" key="2">
    <citation type="journal article" date="2011" name="Stand. Genomic Sci.">
        <title>Complete genome sequence of Calditerrivibrio nitroreducens type strain (Yu37-1).</title>
        <authorList>
            <person name="Pitluck S."/>
            <person name="Sikorski J."/>
            <person name="Zeytun A."/>
            <person name="Lapidus A."/>
            <person name="Nolan M."/>
            <person name="Lucas S."/>
            <person name="Hammon N."/>
            <person name="Deshpande S."/>
            <person name="Cheng J.F."/>
            <person name="Tapia R."/>
            <person name="Han C."/>
            <person name="Goodwin L."/>
            <person name="Liolios K."/>
            <person name="Pagani I."/>
            <person name="Ivanova N."/>
            <person name="Mavromatis K."/>
            <person name="Pati A."/>
            <person name="Chen A."/>
            <person name="Palaniappan K."/>
            <person name="Hauser L."/>
            <person name="Chang Y.J."/>
            <person name="Jeffries C.D."/>
            <person name="Detter J.C."/>
            <person name="Brambilla E."/>
            <person name="Djao O.D."/>
            <person name="Rohde M."/>
            <person name="Spring S."/>
            <person name="Goker M."/>
            <person name="Woyke T."/>
            <person name="Bristow J."/>
            <person name="Eisen J.A."/>
            <person name="Markowitz V."/>
            <person name="Hugenholtz P."/>
            <person name="Kyrpides N.C."/>
            <person name="Klenk H.P."/>
            <person name="Land M."/>
        </authorList>
    </citation>
    <scope>NUCLEOTIDE SEQUENCE [LARGE SCALE GENOMIC DNA]</scope>
    <source>
        <strain evidence="3">DSM 19672 / NBRC 101217 / Yu37-1</strain>
    </source>
</reference>
<feature type="transmembrane region" description="Helical" evidence="1">
    <location>
        <begin position="95"/>
        <end position="117"/>
    </location>
</feature>
<accession>E4THI5</accession>
<sequence>MEVKNGEERYPGLLETFFCCLKLIFFSEKELLRIYIDKRLTYNLITIFLLTLLIPYKSINSDNIYDLGNIVRGIFLTFFFILFLYLFIPKKNIPFFLFLKLFLPLEVINIFAPVSFLLNSEQILYLTTILLSWYLALSVFIYSRITGSSYLKSTFVILLSFVVSNIMIILE</sequence>
<dbReference type="EMBL" id="CP002347">
    <property type="protein sequence ID" value="ADR18810.1"/>
    <property type="molecule type" value="Genomic_DNA"/>
</dbReference>
<dbReference type="eggNOG" id="ENOG50311MA">
    <property type="taxonomic scope" value="Bacteria"/>
</dbReference>
<name>E4THI5_CALNY</name>
<evidence type="ECO:0000313" key="3">
    <source>
        <dbReference type="Proteomes" id="UP000007039"/>
    </source>
</evidence>
<reference key="1">
    <citation type="submission" date="2010-11" db="EMBL/GenBank/DDBJ databases">
        <title>The complete genome of chromosome of Calditerrivibrio nitroreducens DSM 19672.</title>
        <authorList>
            <consortium name="US DOE Joint Genome Institute (JGI-PGF)"/>
            <person name="Lucas S."/>
            <person name="Copeland A."/>
            <person name="Lapidus A."/>
            <person name="Bruce D."/>
            <person name="Goodwin L."/>
            <person name="Pitluck S."/>
            <person name="Kyrpides N."/>
            <person name="Mavromatis K."/>
            <person name="Ivanova N."/>
            <person name="Mikhailova N."/>
            <person name="Zeytun A."/>
            <person name="Brettin T."/>
            <person name="Detter J.C."/>
            <person name="Tapia R."/>
            <person name="Han C."/>
            <person name="Land M."/>
            <person name="Hauser L."/>
            <person name="Markowitz V."/>
            <person name="Cheng J.-F."/>
            <person name="Hugenholtz P."/>
            <person name="Woyke T."/>
            <person name="Wu D."/>
            <person name="Spring S."/>
            <person name="Schroeder M."/>
            <person name="Brambilla E."/>
            <person name="Klenk H.-P."/>
            <person name="Eisen J.A."/>
        </authorList>
    </citation>
    <scope>NUCLEOTIDE SEQUENCE [LARGE SCALE GENOMIC DNA]</scope>
    <source>
        <strain>DSM 19672</strain>
    </source>
</reference>
<keyword evidence="3" id="KW-1185">Reference proteome</keyword>
<evidence type="ECO:0008006" key="4">
    <source>
        <dbReference type="Google" id="ProtNLM"/>
    </source>
</evidence>
<organism evidence="2 3">
    <name type="scientific">Calditerrivibrio nitroreducens (strain DSM 19672 / NBRC 101217 / Yu37-1)</name>
    <dbReference type="NCBI Taxonomy" id="768670"/>
    <lineage>
        <taxon>Bacteria</taxon>
        <taxon>Pseudomonadati</taxon>
        <taxon>Deferribacterota</taxon>
        <taxon>Deferribacteres</taxon>
        <taxon>Deferribacterales</taxon>
        <taxon>Calditerrivibrionaceae</taxon>
    </lineage>
</organism>
<dbReference type="HOGENOM" id="CLU_130311_0_0_0"/>
<dbReference type="AlphaFoldDB" id="E4THI5"/>
<feature type="transmembrane region" description="Helical" evidence="1">
    <location>
        <begin position="40"/>
        <end position="58"/>
    </location>
</feature>
<keyword evidence="1" id="KW-0812">Transmembrane</keyword>
<evidence type="ECO:0000256" key="1">
    <source>
        <dbReference type="SAM" id="Phobius"/>
    </source>
</evidence>
<dbReference type="KEGG" id="cni:Calni_0899"/>
<protein>
    <recommendedName>
        <fullName evidence="4">Yip1 domain-containing protein</fullName>
    </recommendedName>
</protein>
<dbReference type="STRING" id="768670.Calni_0899"/>
<proteinExistence type="predicted"/>
<keyword evidence="1" id="KW-1133">Transmembrane helix</keyword>
<feature type="transmembrane region" description="Helical" evidence="1">
    <location>
        <begin position="150"/>
        <end position="170"/>
    </location>
</feature>
<feature type="transmembrane region" description="Helical" evidence="1">
    <location>
        <begin position="123"/>
        <end position="143"/>
    </location>
</feature>
<feature type="transmembrane region" description="Helical" evidence="1">
    <location>
        <begin position="70"/>
        <end position="88"/>
    </location>
</feature>
<evidence type="ECO:0000313" key="2">
    <source>
        <dbReference type="EMBL" id="ADR18810.1"/>
    </source>
</evidence>
<dbReference type="Proteomes" id="UP000007039">
    <property type="component" value="Chromosome"/>
</dbReference>
<gene>
    <name evidence="2" type="ordered locus">Calni_0899</name>
</gene>